<dbReference type="PANTHER" id="PTHR11076:SF34">
    <property type="entry name" value="PROTEIN UMUC"/>
    <property type="match status" value="1"/>
</dbReference>
<feature type="domain" description="UmuC" evidence="6">
    <location>
        <begin position="10"/>
        <end position="198"/>
    </location>
</feature>
<comment type="similarity">
    <text evidence="1">Belongs to the DNA polymerase type-Y family.</text>
</comment>
<dbReference type="SUPFAM" id="SSF56672">
    <property type="entry name" value="DNA/RNA polymerases"/>
    <property type="match status" value="1"/>
</dbReference>
<dbReference type="PROSITE" id="PS50173">
    <property type="entry name" value="UMUC"/>
    <property type="match status" value="1"/>
</dbReference>
<dbReference type="InterPro" id="IPR043502">
    <property type="entry name" value="DNA/RNA_pol_sf"/>
</dbReference>
<name>A0A2U2I5E0_9BURK</name>
<keyword evidence="5" id="KW-0742">SOS response</keyword>
<dbReference type="Gene3D" id="1.10.150.20">
    <property type="entry name" value="5' to 3' exonuclease, C-terminal subdomain"/>
    <property type="match status" value="1"/>
</dbReference>
<dbReference type="AlphaFoldDB" id="A0A2U2I5E0"/>
<evidence type="ECO:0000256" key="4">
    <source>
        <dbReference type="ARBA" id="ARBA00023204"/>
    </source>
</evidence>
<protein>
    <submittedName>
        <fullName evidence="7">Y-family DNA polymerase</fullName>
    </submittedName>
</protein>
<evidence type="ECO:0000259" key="6">
    <source>
        <dbReference type="PROSITE" id="PS50173"/>
    </source>
</evidence>
<dbReference type="Gene3D" id="3.40.1170.60">
    <property type="match status" value="1"/>
</dbReference>
<evidence type="ECO:0000313" key="8">
    <source>
        <dbReference type="Proteomes" id="UP000241421"/>
    </source>
</evidence>
<keyword evidence="8" id="KW-1185">Reference proteome</keyword>
<dbReference type="NCBIfam" id="NF002955">
    <property type="entry name" value="PRK03609.1"/>
    <property type="match status" value="1"/>
</dbReference>
<organism evidence="7 8">
    <name type="scientific">Massilia glaciei</name>
    <dbReference type="NCBI Taxonomy" id="1524097"/>
    <lineage>
        <taxon>Bacteria</taxon>
        <taxon>Pseudomonadati</taxon>
        <taxon>Pseudomonadota</taxon>
        <taxon>Betaproteobacteria</taxon>
        <taxon>Burkholderiales</taxon>
        <taxon>Oxalobacteraceae</taxon>
        <taxon>Telluria group</taxon>
        <taxon>Massilia</taxon>
    </lineage>
</organism>
<dbReference type="RefSeq" id="WP_106756241.1">
    <property type="nucleotide sequence ID" value="NZ_PXWF02000054.1"/>
</dbReference>
<dbReference type="InterPro" id="IPR050116">
    <property type="entry name" value="DNA_polymerase-Y"/>
</dbReference>
<evidence type="ECO:0000256" key="1">
    <source>
        <dbReference type="ARBA" id="ARBA00010945"/>
    </source>
</evidence>
<dbReference type="Pfam" id="PF11799">
    <property type="entry name" value="IMS_C"/>
    <property type="match status" value="1"/>
</dbReference>
<dbReference type="GO" id="GO:0003684">
    <property type="term" value="F:damaged DNA binding"/>
    <property type="evidence" value="ECO:0007669"/>
    <property type="project" value="InterPro"/>
</dbReference>
<reference evidence="7 8" key="1">
    <citation type="submission" date="2018-04" db="EMBL/GenBank/DDBJ databases">
        <title>Massilia violaceinigra sp. nov., a novel purple-pigmented bacterium isolated from Tianshan glacier, Xinjiang, China.</title>
        <authorList>
            <person name="Wang H."/>
        </authorList>
    </citation>
    <scope>NUCLEOTIDE SEQUENCE [LARGE SCALE GENOMIC DNA]</scope>
    <source>
        <strain evidence="7 8">B448-2</strain>
    </source>
</reference>
<dbReference type="InterPro" id="IPR001126">
    <property type="entry name" value="UmuC"/>
</dbReference>
<accession>A0A2U2I5E0</accession>
<dbReference type="GO" id="GO:0042276">
    <property type="term" value="P:error-prone translesion synthesis"/>
    <property type="evidence" value="ECO:0007669"/>
    <property type="project" value="TreeGrafter"/>
</dbReference>
<evidence type="ECO:0000256" key="5">
    <source>
        <dbReference type="ARBA" id="ARBA00023236"/>
    </source>
</evidence>
<dbReference type="EMBL" id="PXWF02000054">
    <property type="protein sequence ID" value="PWF54980.1"/>
    <property type="molecule type" value="Genomic_DNA"/>
</dbReference>
<keyword evidence="4" id="KW-0234">DNA repair</keyword>
<dbReference type="GO" id="GO:0009432">
    <property type="term" value="P:SOS response"/>
    <property type="evidence" value="ECO:0007669"/>
    <property type="project" value="UniProtKB-KW"/>
</dbReference>
<dbReference type="InterPro" id="IPR025188">
    <property type="entry name" value="DUF4113"/>
</dbReference>
<dbReference type="Proteomes" id="UP000241421">
    <property type="component" value="Unassembled WGS sequence"/>
</dbReference>
<keyword evidence="3" id="KW-0741">SOS mutagenesis</keyword>
<dbReference type="CDD" id="cd01700">
    <property type="entry name" value="PolY_Pol_V_umuC"/>
    <property type="match status" value="1"/>
</dbReference>
<dbReference type="InterPro" id="IPR043128">
    <property type="entry name" value="Rev_trsase/Diguanyl_cyclase"/>
</dbReference>
<dbReference type="Pfam" id="PF13438">
    <property type="entry name" value="DUF4113"/>
    <property type="match status" value="1"/>
</dbReference>
<dbReference type="InterPro" id="IPR017961">
    <property type="entry name" value="DNA_pol_Y-fam_little_finger"/>
</dbReference>
<keyword evidence="2" id="KW-0227">DNA damage</keyword>
<dbReference type="OrthoDB" id="9808813at2"/>
<gene>
    <name evidence="7" type="ORF">C7C56_004215</name>
</gene>
<dbReference type="Gene3D" id="3.30.70.270">
    <property type="match status" value="1"/>
</dbReference>
<dbReference type="Pfam" id="PF00817">
    <property type="entry name" value="IMS"/>
    <property type="match status" value="1"/>
</dbReference>
<evidence type="ECO:0000256" key="3">
    <source>
        <dbReference type="ARBA" id="ARBA00023199"/>
    </source>
</evidence>
<dbReference type="GO" id="GO:0005829">
    <property type="term" value="C:cytosol"/>
    <property type="evidence" value="ECO:0007669"/>
    <property type="project" value="TreeGrafter"/>
</dbReference>
<dbReference type="GO" id="GO:0006281">
    <property type="term" value="P:DNA repair"/>
    <property type="evidence" value="ECO:0007669"/>
    <property type="project" value="UniProtKB-KW"/>
</dbReference>
<dbReference type="PANTHER" id="PTHR11076">
    <property type="entry name" value="DNA REPAIR POLYMERASE UMUC / TRANSFERASE FAMILY MEMBER"/>
    <property type="match status" value="1"/>
</dbReference>
<sequence length="434" mass="47874">MSAGPADQIFALVDVNNMYVSCERAFNPKLRGRPVVVLSNNDGCAVARSNEVKALGVKMGAPWFEMKDLVRQHGIIGLSSNYTLYGDMSNRIMTILRTYSPNVEVYSIDESFLNLAGMSSLWESPSAMGQDIRAKILQWTTLPVCVGIGSSKTLAKLANHVGKKVPLFDGVCDFTTMSAARERWLLERIAVGEVWGVGRRIGAALEGMGITTVQALKDTEPRDMRARFGVVMERTCNELRGLSCLALEEIAPPRQEIVSSRSFGELVTSVDELAEAVTLYVARAGEKLRGQHSVCGAIHIFIQTNPFRRQDEQYSNGVSIPFAEPTADNRELTGAALRGLRRIYRPGFRYKKAGVMLMDLSPDKGGQGTLFESGRPRGESQKFMAVFDALNKRYGKDTLQLASAGTSNRWAMRAGNRTPKYTTSWQELPTVRAK</sequence>
<proteinExistence type="inferred from homology"/>
<evidence type="ECO:0000256" key="2">
    <source>
        <dbReference type="ARBA" id="ARBA00022763"/>
    </source>
</evidence>
<dbReference type="GO" id="GO:0003887">
    <property type="term" value="F:DNA-directed DNA polymerase activity"/>
    <property type="evidence" value="ECO:0007669"/>
    <property type="project" value="TreeGrafter"/>
</dbReference>
<comment type="caution">
    <text evidence="7">The sequence shown here is derived from an EMBL/GenBank/DDBJ whole genome shotgun (WGS) entry which is preliminary data.</text>
</comment>
<evidence type="ECO:0000313" key="7">
    <source>
        <dbReference type="EMBL" id="PWF54980.1"/>
    </source>
</evidence>